<evidence type="ECO:0000313" key="2">
    <source>
        <dbReference type="EMBL" id="PPK94820.1"/>
    </source>
</evidence>
<feature type="region of interest" description="Disordered" evidence="1">
    <location>
        <begin position="159"/>
        <end position="181"/>
    </location>
</feature>
<accession>A0A2S6IKZ2</accession>
<dbReference type="PROSITE" id="PS51257">
    <property type="entry name" value="PROKAR_LIPOPROTEIN"/>
    <property type="match status" value="1"/>
</dbReference>
<name>A0A2S6IKZ2_9FLAO</name>
<evidence type="ECO:0000313" key="3">
    <source>
        <dbReference type="Proteomes" id="UP000239002"/>
    </source>
</evidence>
<dbReference type="EMBL" id="PTJE01000003">
    <property type="protein sequence ID" value="PPK94820.1"/>
    <property type="molecule type" value="Genomic_DNA"/>
</dbReference>
<dbReference type="Proteomes" id="UP000239002">
    <property type="component" value="Unassembled WGS sequence"/>
</dbReference>
<gene>
    <name evidence="2" type="ORF">LY01_01573</name>
</gene>
<evidence type="ECO:0008006" key="4">
    <source>
        <dbReference type="Google" id="ProtNLM"/>
    </source>
</evidence>
<keyword evidence="3" id="KW-1185">Reference proteome</keyword>
<evidence type="ECO:0000256" key="1">
    <source>
        <dbReference type="SAM" id="MobiDB-lite"/>
    </source>
</evidence>
<reference evidence="2 3" key="1">
    <citation type="submission" date="2018-02" db="EMBL/GenBank/DDBJ databases">
        <title>Genomic Encyclopedia of Archaeal and Bacterial Type Strains, Phase II (KMG-II): from individual species to whole genera.</title>
        <authorList>
            <person name="Goeker M."/>
        </authorList>
    </citation>
    <scope>NUCLEOTIDE SEQUENCE [LARGE SCALE GENOMIC DNA]</scope>
    <source>
        <strain evidence="2 3">DSM 16809</strain>
    </source>
</reference>
<comment type="caution">
    <text evidence="2">The sequence shown here is derived from an EMBL/GenBank/DDBJ whole genome shotgun (WGS) entry which is preliminary data.</text>
</comment>
<dbReference type="AlphaFoldDB" id="A0A2S6IKZ2"/>
<proteinExistence type="predicted"/>
<dbReference type="OrthoDB" id="1440507at2"/>
<protein>
    <recommendedName>
        <fullName evidence="4">Lipoprotein</fullName>
    </recommendedName>
</protein>
<dbReference type="RefSeq" id="WP_104515276.1">
    <property type="nucleotide sequence ID" value="NZ_MQVW01000024.1"/>
</dbReference>
<sequence length="181" mass="20447">MKKPFLNFIVLVLTAISLTSCEWNKDTPKHNDPSPEEIAKKWNNTKGKISNKEANRLEENYKKLLYNGSRDSLIDANGEVYKDTREVWFDIEELKNYIAYIEQHGKDNNYDQLGIRVYLGTKEPIKDGKAVTTLFFYGTGHANGLTSQRSTTQSALDTNIPGIDGLNKGTSGMPPKDLIYP</sequence>
<organism evidence="2 3">
    <name type="scientific">Nonlabens xylanidelens</name>
    <dbReference type="NCBI Taxonomy" id="191564"/>
    <lineage>
        <taxon>Bacteria</taxon>
        <taxon>Pseudomonadati</taxon>
        <taxon>Bacteroidota</taxon>
        <taxon>Flavobacteriia</taxon>
        <taxon>Flavobacteriales</taxon>
        <taxon>Flavobacteriaceae</taxon>
        <taxon>Nonlabens</taxon>
    </lineage>
</organism>